<comment type="caution">
    <text evidence="1">The sequence shown here is derived from an EMBL/GenBank/DDBJ whole genome shotgun (WGS) entry which is preliminary data.</text>
</comment>
<evidence type="ECO:0000313" key="2">
    <source>
        <dbReference type="Proteomes" id="UP000309997"/>
    </source>
</evidence>
<gene>
    <name evidence="1" type="ORF">D5086_008734</name>
</gene>
<evidence type="ECO:0000313" key="1">
    <source>
        <dbReference type="EMBL" id="KAL3597097.1"/>
    </source>
</evidence>
<proteinExistence type="predicted"/>
<reference evidence="1 2" key="1">
    <citation type="journal article" date="2024" name="Plant Biotechnol. J.">
        <title>Genome and CRISPR/Cas9 system of a widespread forest tree (Populus alba) in the world.</title>
        <authorList>
            <person name="Liu Y.J."/>
            <person name="Jiang P.F."/>
            <person name="Han X.M."/>
            <person name="Li X.Y."/>
            <person name="Wang H.M."/>
            <person name="Wang Y.J."/>
            <person name="Wang X.X."/>
            <person name="Zeng Q.Y."/>
        </authorList>
    </citation>
    <scope>NUCLEOTIDE SEQUENCE [LARGE SCALE GENOMIC DNA]</scope>
    <source>
        <strain evidence="2">cv. PAL-ZL1</strain>
    </source>
</reference>
<sequence length="658" mass="76164">MDDRSWMYLDSPQGLRRMDYCNGVQGFINFATSIPRNFTGGGIRCPCRKCQNKKYLHPDVVMMHLLHKGFVEDYECWYAHGEVFVSNRRMGETVVGSTSSASNVHEAANDNTNPYRNMVMDAMRMNQDNVNQCPIVEEEPNAETGSNPFGSFAAPYSLLAVILTVYNLPPGMCMRPEFHVSIYCHTQSKQPGAEYRCLSSTLMEMLFWLEHAWETRMSILHGKQQGIHASKRRVEKDVASPRLSGEELHHVVSEYGDIVFGLQSDDIPSFIFLTQWSISLYIYRSRQKAGGPVQYRWMYPFERYLFNLKKKVKNKAHVEASISEAYIVEEISTFISYYFEPHLRTRINRVPRHDDGGEVPSSGNLSIFSNTGRSTPKNAVRGRYLSEIEFKQAHNYVLFNCDELRPFIQQHRQYLLSNNSQLTESQIFQLQDEQFATWFRTHVYQMGRSAPKSLSSLSLGPGRKVKCYNGLEEVVELQYHSEQNKVFLFKCYWYDTTDRGIRVDPHHGLVEINSKARLRNINDVFVFAKQCQQVYYTYTPSFRKDRSRVDWLSVLKTKPRGRVEVVQDENEDTSVRDEVFQVRELVEPYRVAPSIELEENSNFRVLDDSLVDIDGEELNVVLSSSGQPNVDEEDDIHIEDCDEDDDNSIDEEEEENSD</sequence>
<keyword evidence="2" id="KW-1185">Reference proteome</keyword>
<dbReference type="EMBL" id="RCHU02000004">
    <property type="protein sequence ID" value="KAL3597097.1"/>
    <property type="molecule type" value="Genomic_DNA"/>
</dbReference>
<protein>
    <submittedName>
        <fullName evidence="1">Uncharacterized protein</fullName>
    </submittedName>
</protein>
<accession>A0ACC4CHK5</accession>
<name>A0ACC4CHK5_POPAL</name>
<organism evidence="1 2">
    <name type="scientific">Populus alba</name>
    <name type="common">White poplar</name>
    <dbReference type="NCBI Taxonomy" id="43335"/>
    <lineage>
        <taxon>Eukaryota</taxon>
        <taxon>Viridiplantae</taxon>
        <taxon>Streptophyta</taxon>
        <taxon>Embryophyta</taxon>
        <taxon>Tracheophyta</taxon>
        <taxon>Spermatophyta</taxon>
        <taxon>Magnoliopsida</taxon>
        <taxon>eudicotyledons</taxon>
        <taxon>Gunneridae</taxon>
        <taxon>Pentapetalae</taxon>
        <taxon>rosids</taxon>
        <taxon>fabids</taxon>
        <taxon>Malpighiales</taxon>
        <taxon>Salicaceae</taxon>
        <taxon>Saliceae</taxon>
        <taxon>Populus</taxon>
    </lineage>
</organism>
<dbReference type="Proteomes" id="UP000309997">
    <property type="component" value="Unassembled WGS sequence"/>
</dbReference>